<feature type="transmembrane region" description="Helical" evidence="1">
    <location>
        <begin position="106"/>
        <end position="128"/>
    </location>
</feature>
<feature type="transmembrane region" description="Helical" evidence="1">
    <location>
        <begin position="36"/>
        <end position="59"/>
    </location>
</feature>
<proteinExistence type="predicted"/>
<keyword evidence="4" id="KW-1185">Reference proteome</keyword>
<gene>
    <name evidence="3" type="ORF">GCM10011409_35490</name>
</gene>
<evidence type="ECO:0000256" key="1">
    <source>
        <dbReference type="SAM" id="Phobius"/>
    </source>
</evidence>
<accession>A0A9W5U1D4</accession>
<dbReference type="EMBL" id="BMJD01000038">
    <property type="protein sequence ID" value="GGB54791.1"/>
    <property type="molecule type" value="Genomic_DNA"/>
</dbReference>
<protein>
    <submittedName>
        <fullName evidence="3">Luciferase</fullName>
    </submittedName>
</protein>
<keyword evidence="1" id="KW-0812">Transmembrane</keyword>
<feature type="domain" description="Putative sensor" evidence="2">
    <location>
        <begin position="13"/>
        <end position="179"/>
    </location>
</feature>
<reference evidence="3" key="1">
    <citation type="journal article" date="2014" name="Int. J. Syst. Evol. Microbiol.">
        <title>Complete genome sequence of Corynebacterium casei LMG S-19264T (=DSM 44701T), isolated from a smear-ripened cheese.</title>
        <authorList>
            <consortium name="US DOE Joint Genome Institute (JGI-PGF)"/>
            <person name="Walter F."/>
            <person name="Albersmeier A."/>
            <person name="Kalinowski J."/>
            <person name="Ruckert C."/>
        </authorList>
    </citation>
    <scope>NUCLEOTIDE SEQUENCE</scope>
    <source>
        <strain evidence="3">CGMCC 1.15454</strain>
    </source>
</reference>
<evidence type="ECO:0000313" key="3">
    <source>
        <dbReference type="EMBL" id="GGB54791.1"/>
    </source>
</evidence>
<sequence length="191" mass="21951">MGFIVTNFKNLVYMLSWFFIGFLYFSFYLISITFSVGVSFTVVGIPILAGVFRTIPFLLDIDRKAAEKYANINIPSLKWDPQDKVTREVSDKRNWFAAGIMIFPRFLFGFLSFIAAFVCYLLPIAMILSPYLYRLFDMTIMMISIDTLPRAVIACISGIILLLLLSRLAAKIVKWAGSYTENIMETIRSWR</sequence>
<comment type="caution">
    <text evidence="3">The sequence shown here is derived from an EMBL/GenBank/DDBJ whole genome shotgun (WGS) entry which is preliminary data.</text>
</comment>
<dbReference type="Pfam" id="PF13796">
    <property type="entry name" value="Sensor"/>
    <property type="match status" value="1"/>
</dbReference>
<evidence type="ECO:0000259" key="2">
    <source>
        <dbReference type="Pfam" id="PF13796"/>
    </source>
</evidence>
<name>A0A9W5U1D4_9BACI</name>
<dbReference type="RefSeq" id="WP_088053237.1">
    <property type="nucleotide sequence ID" value="NZ_BMJD01000038.1"/>
</dbReference>
<dbReference type="AlphaFoldDB" id="A0A9W5U1D4"/>
<keyword evidence="1" id="KW-0472">Membrane</keyword>
<dbReference type="InterPro" id="IPR025828">
    <property type="entry name" value="Put_sensor_dom"/>
</dbReference>
<feature type="transmembrane region" description="Helical" evidence="1">
    <location>
        <begin position="12"/>
        <end position="30"/>
    </location>
</feature>
<evidence type="ECO:0000313" key="4">
    <source>
        <dbReference type="Proteomes" id="UP000621492"/>
    </source>
</evidence>
<reference evidence="3" key="2">
    <citation type="submission" date="2020-09" db="EMBL/GenBank/DDBJ databases">
        <authorList>
            <person name="Sun Q."/>
            <person name="Zhou Y."/>
        </authorList>
    </citation>
    <scope>NUCLEOTIDE SEQUENCE</scope>
    <source>
        <strain evidence="3">CGMCC 1.15454</strain>
    </source>
</reference>
<dbReference type="Proteomes" id="UP000621492">
    <property type="component" value="Unassembled WGS sequence"/>
</dbReference>
<keyword evidence="1" id="KW-1133">Transmembrane helix</keyword>
<organism evidence="3 4">
    <name type="scientific">Lentibacillus populi</name>
    <dbReference type="NCBI Taxonomy" id="1827502"/>
    <lineage>
        <taxon>Bacteria</taxon>
        <taxon>Bacillati</taxon>
        <taxon>Bacillota</taxon>
        <taxon>Bacilli</taxon>
        <taxon>Bacillales</taxon>
        <taxon>Bacillaceae</taxon>
        <taxon>Lentibacillus</taxon>
    </lineage>
</organism>
<feature type="transmembrane region" description="Helical" evidence="1">
    <location>
        <begin position="148"/>
        <end position="165"/>
    </location>
</feature>